<gene>
    <name evidence="8" type="ORF">PF001_g4140</name>
    <name evidence="7" type="ORF">PF002_g2006</name>
    <name evidence="6" type="ORF">PF005_g1658</name>
    <name evidence="5" type="ORF">PF006_g1356</name>
    <name evidence="4" type="ORF">PF007_g5090</name>
    <name evidence="9" type="ORF">PF008_g1472</name>
    <name evidence="3" type="ORF">PF009_g1713</name>
</gene>
<dbReference type="Proteomes" id="UP000437068">
    <property type="component" value="Unassembled WGS sequence"/>
</dbReference>
<dbReference type="Proteomes" id="UP000486351">
    <property type="component" value="Unassembled WGS sequence"/>
</dbReference>
<feature type="chain" id="PRO_5036166276" description="RxLR effector protein" evidence="2">
    <location>
        <begin position="18"/>
        <end position="52"/>
    </location>
</feature>
<feature type="signal peptide" evidence="2">
    <location>
        <begin position="1"/>
        <end position="17"/>
    </location>
</feature>
<feature type="region of interest" description="Disordered" evidence="1">
    <location>
        <begin position="21"/>
        <end position="52"/>
    </location>
</feature>
<dbReference type="Proteomes" id="UP000440367">
    <property type="component" value="Unassembled WGS sequence"/>
</dbReference>
<evidence type="ECO:0000256" key="2">
    <source>
        <dbReference type="SAM" id="SignalP"/>
    </source>
</evidence>
<evidence type="ECO:0000313" key="4">
    <source>
        <dbReference type="EMBL" id="KAE9128967.1"/>
    </source>
</evidence>
<evidence type="ECO:0000313" key="15">
    <source>
        <dbReference type="Proteomes" id="UP000441208"/>
    </source>
</evidence>
<dbReference type="Proteomes" id="UP000429523">
    <property type="component" value="Unassembled WGS sequence"/>
</dbReference>
<evidence type="ECO:0008006" key="17">
    <source>
        <dbReference type="Google" id="ProtNLM"/>
    </source>
</evidence>
<name>A0A6A3USP7_9STRA</name>
<evidence type="ECO:0000313" key="12">
    <source>
        <dbReference type="Proteomes" id="UP000437068"/>
    </source>
</evidence>
<evidence type="ECO:0000313" key="7">
    <source>
        <dbReference type="EMBL" id="KAE9256135.1"/>
    </source>
</evidence>
<dbReference type="Proteomes" id="UP000441208">
    <property type="component" value="Unassembled WGS sequence"/>
</dbReference>
<protein>
    <recommendedName>
        <fullName evidence="17">RxLR effector protein</fullName>
    </recommendedName>
</protein>
<evidence type="ECO:0000313" key="8">
    <source>
        <dbReference type="EMBL" id="KAE9322980.1"/>
    </source>
</evidence>
<comment type="caution">
    <text evidence="5">The sequence shown here is derived from an EMBL/GenBank/DDBJ whole genome shotgun (WGS) entry which is preliminary data.</text>
</comment>
<dbReference type="EMBL" id="QXGD01000050">
    <property type="protein sequence ID" value="KAE9256135.1"/>
    <property type="molecule type" value="Genomic_DNA"/>
</dbReference>
<dbReference type="EMBL" id="QXFZ01000172">
    <property type="protein sequence ID" value="KAE9128967.1"/>
    <property type="molecule type" value="Genomic_DNA"/>
</dbReference>
<dbReference type="AlphaFoldDB" id="A0A6A3USP7"/>
<reference evidence="10 11" key="1">
    <citation type="submission" date="2018-08" db="EMBL/GenBank/DDBJ databases">
        <title>Genomic investigation of the strawberry pathogen Phytophthora fragariae indicates pathogenicity is determined by transcriptional variation in three key races.</title>
        <authorList>
            <person name="Adams T.M."/>
            <person name="Armitage A.D."/>
            <person name="Sobczyk M.K."/>
            <person name="Bates H.J."/>
            <person name="Dunwell J.M."/>
            <person name="Nellist C.F."/>
            <person name="Harrison R.J."/>
        </authorList>
    </citation>
    <scope>NUCLEOTIDE SEQUENCE [LARGE SCALE GENOMIC DNA]</scope>
    <source>
        <strain evidence="8 12">A4</strain>
        <strain evidence="7 13">BC-1</strain>
        <strain evidence="6 11">NOV-27</strain>
        <strain evidence="5 14">NOV-5</strain>
        <strain evidence="4 15">NOV-71</strain>
        <strain evidence="9 16">NOV-77</strain>
        <strain evidence="3 10">NOV-9</strain>
    </source>
</reference>
<evidence type="ECO:0000313" key="16">
    <source>
        <dbReference type="Proteomes" id="UP000486351"/>
    </source>
</evidence>
<evidence type="ECO:0000313" key="3">
    <source>
        <dbReference type="EMBL" id="KAE8948709.1"/>
    </source>
</evidence>
<evidence type="ECO:0000313" key="10">
    <source>
        <dbReference type="Proteomes" id="UP000429523"/>
    </source>
</evidence>
<organism evidence="5 14">
    <name type="scientific">Phytophthora fragariae</name>
    <dbReference type="NCBI Taxonomy" id="53985"/>
    <lineage>
        <taxon>Eukaryota</taxon>
        <taxon>Sar</taxon>
        <taxon>Stramenopiles</taxon>
        <taxon>Oomycota</taxon>
        <taxon>Peronosporomycetes</taxon>
        <taxon>Peronosporales</taxon>
        <taxon>Peronosporaceae</taxon>
        <taxon>Phytophthora</taxon>
    </lineage>
</organism>
<sequence length="52" mass="5699">MLLLLGLFLRHLPLTMCASVHPPPQRASPGSRCSTECSRTMSTTSSILKNEK</sequence>
<dbReference type="Proteomes" id="UP000440732">
    <property type="component" value="Unassembled WGS sequence"/>
</dbReference>
<evidence type="ECO:0000313" key="6">
    <source>
        <dbReference type="EMBL" id="KAE9234991.1"/>
    </source>
</evidence>
<accession>A0A6A3USP7</accession>
<evidence type="ECO:0000313" key="13">
    <source>
        <dbReference type="Proteomes" id="UP000440367"/>
    </source>
</evidence>
<evidence type="ECO:0000256" key="1">
    <source>
        <dbReference type="SAM" id="MobiDB-lite"/>
    </source>
</evidence>
<evidence type="ECO:0000313" key="14">
    <source>
        <dbReference type="Proteomes" id="UP000440732"/>
    </source>
</evidence>
<evidence type="ECO:0000313" key="11">
    <source>
        <dbReference type="Proteomes" id="UP000433483"/>
    </source>
</evidence>
<feature type="compositionally biased region" description="Polar residues" evidence="1">
    <location>
        <begin position="31"/>
        <end position="52"/>
    </location>
</feature>
<evidence type="ECO:0000313" key="5">
    <source>
        <dbReference type="EMBL" id="KAE9154633.1"/>
    </source>
</evidence>
<dbReference type="EMBL" id="QXGE01000138">
    <property type="protein sequence ID" value="KAE9322980.1"/>
    <property type="molecule type" value="Genomic_DNA"/>
</dbReference>
<dbReference type="Proteomes" id="UP000433483">
    <property type="component" value="Unassembled WGS sequence"/>
</dbReference>
<dbReference type="EMBL" id="QXGF01000041">
    <property type="protein sequence ID" value="KAE8948709.1"/>
    <property type="molecule type" value="Genomic_DNA"/>
</dbReference>
<dbReference type="EMBL" id="QXGA01000033">
    <property type="protein sequence ID" value="KAE9154633.1"/>
    <property type="molecule type" value="Genomic_DNA"/>
</dbReference>
<keyword evidence="2" id="KW-0732">Signal</keyword>
<proteinExistence type="predicted"/>
<dbReference type="EMBL" id="QXFY01000036">
    <property type="protein sequence ID" value="KAE9360988.1"/>
    <property type="molecule type" value="Genomic_DNA"/>
</dbReference>
<keyword evidence="11" id="KW-1185">Reference proteome</keyword>
<dbReference type="EMBL" id="QXGB01000041">
    <property type="protein sequence ID" value="KAE9234991.1"/>
    <property type="molecule type" value="Genomic_DNA"/>
</dbReference>
<evidence type="ECO:0000313" key="9">
    <source>
        <dbReference type="EMBL" id="KAE9360988.1"/>
    </source>
</evidence>